<dbReference type="Gene3D" id="3.30.70.20">
    <property type="match status" value="1"/>
</dbReference>
<evidence type="ECO:0000259" key="4">
    <source>
        <dbReference type="PROSITE" id="PS51379"/>
    </source>
</evidence>
<keyword evidence="2" id="KW-0408">Iron</keyword>
<accession>A0A923LK08</accession>
<dbReference type="CDD" id="cd19100">
    <property type="entry name" value="AKR_unchar"/>
    <property type="match status" value="1"/>
</dbReference>
<keyword evidence="1" id="KW-0479">Metal-binding</keyword>
<evidence type="ECO:0000256" key="2">
    <source>
        <dbReference type="ARBA" id="ARBA00023004"/>
    </source>
</evidence>
<dbReference type="GO" id="GO:0051536">
    <property type="term" value="F:iron-sulfur cluster binding"/>
    <property type="evidence" value="ECO:0007669"/>
    <property type="project" value="UniProtKB-KW"/>
</dbReference>
<evidence type="ECO:0000256" key="3">
    <source>
        <dbReference type="ARBA" id="ARBA00023014"/>
    </source>
</evidence>
<dbReference type="Pfam" id="PF00248">
    <property type="entry name" value="Aldo_ket_red"/>
    <property type="match status" value="1"/>
</dbReference>
<dbReference type="InterPro" id="IPR053135">
    <property type="entry name" value="AKR2_Oxidoreductase"/>
</dbReference>
<keyword evidence="6" id="KW-1185">Reference proteome</keyword>
<evidence type="ECO:0000313" key="5">
    <source>
        <dbReference type="EMBL" id="MBC5689487.1"/>
    </source>
</evidence>
<sequence>MRYRELGKTGLKVSEIGLGGEWLERHSAEEVHEIISFCEKQGINILDCFMSEPNVRSNIGAAIEGHREKWIIQGHIGSIWENGQYTRTRDMKKVIPAFEDLLLRLRTDYIDLGMIHYIDEPAEFHRVMEGDFFSYIEQLKARKIIRHIGLSTHNPEVASFAVQSKKIEVILFSINPAFDMLPPTENLEDYYSLHTYQNHQELRGIAPERVELYKNCEKAGVGITVMKGYGGGRLFSEQTSPFGVSLTPVQCLHYALTRPAVSSVMVGFDSVCQVKEAVAYETASEEAKDYATVLSQAPAHAYYGQCTYCGHCAPCPAGIDIAMVNKLYDLAVMQSQVPDSVKEHYHALSASGKDCIVCKSCEKRCPFGVPIAERMKEANRLFG</sequence>
<dbReference type="Pfam" id="PF13534">
    <property type="entry name" value="Fer4_17"/>
    <property type="match status" value="1"/>
</dbReference>
<dbReference type="RefSeq" id="WP_186876156.1">
    <property type="nucleotide sequence ID" value="NZ_JACOPF010000002.1"/>
</dbReference>
<dbReference type="PROSITE" id="PS51379">
    <property type="entry name" value="4FE4S_FER_2"/>
    <property type="match status" value="1"/>
</dbReference>
<dbReference type="AlphaFoldDB" id="A0A923LK08"/>
<reference evidence="5" key="1">
    <citation type="submission" date="2020-08" db="EMBL/GenBank/DDBJ databases">
        <title>Genome public.</title>
        <authorList>
            <person name="Liu C."/>
            <person name="Sun Q."/>
        </authorList>
    </citation>
    <scope>NUCLEOTIDE SEQUENCE</scope>
    <source>
        <strain evidence="5">NSJ-55</strain>
    </source>
</reference>
<dbReference type="PANTHER" id="PTHR43312">
    <property type="entry name" value="D-THREO-ALDOSE 1-DEHYDROGENASE"/>
    <property type="match status" value="1"/>
</dbReference>
<dbReference type="SUPFAM" id="SSF46548">
    <property type="entry name" value="alpha-helical ferredoxin"/>
    <property type="match status" value="1"/>
</dbReference>
<dbReference type="InterPro" id="IPR023210">
    <property type="entry name" value="NADP_OxRdtase_dom"/>
</dbReference>
<proteinExistence type="predicted"/>
<evidence type="ECO:0000256" key="1">
    <source>
        <dbReference type="ARBA" id="ARBA00022723"/>
    </source>
</evidence>
<dbReference type="PANTHER" id="PTHR43312:SF1">
    <property type="entry name" value="NADP-DEPENDENT OXIDOREDUCTASE DOMAIN-CONTAINING PROTEIN"/>
    <property type="match status" value="1"/>
</dbReference>
<evidence type="ECO:0000313" key="6">
    <source>
        <dbReference type="Proteomes" id="UP000652477"/>
    </source>
</evidence>
<dbReference type="InterPro" id="IPR036812">
    <property type="entry name" value="NAD(P)_OxRdtase_dom_sf"/>
</dbReference>
<feature type="domain" description="4Fe-4S ferredoxin-type" evidence="4">
    <location>
        <begin position="344"/>
        <end position="375"/>
    </location>
</feature>
<dbReference type="SUPFAM" id="SSF51430">
    <property type="entry name" value="NAD(P)-linked oxidoreductase"/>
    <property type="match status" value="1"/>
</dbReference>
<gene>
    <name evidence="5" type="ORF">H8S37_11210</name>
</gene>
<keyword evidence="3" id="KW-0411">Iron-sulfur</keyword>
<dbReference type="InterPro" id="IPR017896">
    <property type="entry name" value="4Fe4S_Fe-S-bd"/>
</dbReference>
<organism evidence="5 6">
    <name type="scientific">Mediterraneibacter hominis</name>
    <dbReference type="NCBI Taxonomy" id="2763054"/>
    <lineage>
        <taxon>Bacteria</taxon>
        <taxon>Bacillati</taxon>
        <taxon>Bacillota</taxon>
        <taxon>Clostridia</taxon>
        <taxon>Lachnospirales</taxon>
        <taxon>Lachnospiraceae</taxon>
        <taxon>Mediterraneibacter</taxon>
    </lineage>
</organism>
<dbReference type="GO" id="GO:0046872">
    <property type="term" value="F:metal ion binding"/>
    <property type="evidence" value="ECO:0007669"/>
    <property type="project" value="UniProtKB-KW"/>
</dbReference>
<comment type="caution">
    <text evidence="5">The sequence shown here is derived from an EMBL/GenBank/DDBJ whole genome shotgun (WGS) entry which is preliminary data.</text>
</comment>
<dbReference type="Proteomes" id="UP000652477">
    <property type="component" value="Unassembled WGS sequence"/>
</dbReference>
<dbReference type="InterPro" id="IPR017900">
    <property type="entry name" value="4Fe4S_Fe_S_CS"/>
</dbReference>
<dbReference type="EMBL" id="JACOPF010000002">
    <property type="protein sequence ID" value="MBC5689487.1"/>
    <property type="molecule type" value="Genomic_DNA"/>
</dbReference>
<dbReference type="Gene3D" id="3.20.20.100">
    <property type="entry name" value="NADP-dependent oxidoreductase domain"/>
    <property type="match status" value="1"/>
</dbReference>
<name>A0A923LK08_9FIRM</name>
<dbReference type="PROSITE" id="PS00198">
    <property type="entry name" value="4FE4S_FER_1"/>
    <property type="match status" value="1"/>
</dbReference>
<protein>
    <submittedName>
        <fullName evidence="5">Aldo/keto reductase</fullName>
    </submittedName>
</protein>